<dbReference type="Gene3D" id="3.40.1000.10">
    <property type="entry name" value="Mog1/PsbP, alpha/beta/alpha sandwich"/>
    <property type="match status" value="1"/>
</dbReference>
<comment type="caution">
    <text evidence="3">The sequence shown here is derived from an EMBL/GenBank/DDBJ whole genome shotgun (WGS) entry which is preliminary data.</text>
</comment>
<protein>
    <recommendedName>
        <fullName evidence="5">DUF1795 domain-containing protein</fullName>
    </recommendedName>
</protein>
<feature type="chain" id="PRO_5039239582" description="DUF1795 domain-containing protein" evidence="2">
    <location>
        <begin position="28"/>
        <end position="210"/>
    </location>
</feature>
<dbReference type="EMBL" id="RXNR01000064">
    <property type="protein sequence ID" value="RTQ89361.1"/>
    <property type="molecule type" value="Genomic_DNA"/>
</dbReference>
<name>A0A3S0JJB0_9BACI</name>
<evidence type="ECO:0000256" key="2">
    <source>
        <dbReference type="SAM" id="SignalP"/>
    </source>
</evidence>
<organism evidence="3 4">
    <name type="scientific">Lysinibacillus telephonicus</name>
    <dbReference type="NCBI Taxonomy" id="1714840"/>
    <lineage>
        <taxon>Bacteria</taxon>
        <taxon>Bacillati</taxon>
        <taxon>Bacillota</taxon>
        <taxon>Bacilli</taxon>
        <taxon>Bacillales</taxon>
        <taxon>Bacillaceae</taxon>
        <taxon>Lysinibacillus</taxon>
    </lineage>
</organism>
<evidence type="ECO:0000313" key="3">
    <source>
        <dbReference type="EMBL" id="RTQ89361.1"/>
    </source>
</evidence>
<reference evidence="3 4" key="1">
    <citation type="submission" date="2018-12" db="EMBL/GenBank/DDBJ databases">
        <authorList>
            <person name="Yu L."/>
        </authorList>
    </citation>
    <scope>NUCLEOTIDE SEQUENCE [LARGE SCALE GENOMIC DNA]</scope>
    <source>
        <strain evidence="3 4">S5H2222</strain>
    </source>
</reference>
<evidence type="ECO:0000256" key="1">
    <source>
        <dbReference type="SAM" id="MobiDB-lite"/>
    </source>
</evidence>
<dbReference type="Proteomes" id="UP000276349">
    <property type="component" value="Unassembled WGS sequence"/>
</dbReference>
<proteinExistence type="predicted"/>
<dbReference type="PROSITE" id="PS51257">
    <property type="entry name" value="PROKAR_LIPOPROTEIN"/>
    <property type="match status" value="1"/>
</dbReference>
<evidence type="ECO:0000313" key="4">
    <source>
        <dbReference type="Proteomes" id="UP000276349"/>
    </source>
</evidence>
<dbReference type="RefSeq" id="WP_126295661.1">
    <property type="nucleotide sequence ID" value="NZ_CP155468.1"/>
</dbReference>
<dbReference type="AlphaFoldDB" id="A0A3S0JJB0"/>
<gene>
    <name evidence="3" type="ORF">EKG35_16560</name>
</gene>
<feature type="compositionally biased region" description="Acidic residues" evidence="1">
    <location>
        <begin position="29"/>
        <end position="38"/>
    </location>
</feature>
<feature type="region of interest" description="Disordered" evidence="1">
    <location>
        <begin position="28"/>
        <end position="68"/>
    </location>
</feature>
<dbReference type="OrthoDB" id="2739761at2"/>
<sequence>MKKRFIGFFSTVLFGTLLLVGCGSKEADTTQEEQEQEVEAPTNEGSEQQQSSEDETIETSQSSVNEENNEVISTSFEGVSFNIPNYAEKLDLGEQQLPVDAYMLDSSTGTSFNIVLEPLAEPLSLEEYMKYATANTGFEYLSDEYYTSNDIEWNEVVSLNHTEQGTLKLNQRTFIIDNQVFIFTYASTPESYDQLLQDFNAITESVKVSN</sequence>
<keyword evidence="2" id="KW-0732">Signal</keyword>
<evidence type="ECO:0008006" key="5">
    <source>
        <dbReference type="Google" id="ProtNLM"/>
    </source>
</evidence>
<feature type="signal peptide" evidence="2">
    <location>
        <begin position="1"/>
        <end position="27"/>
    </location>
</feature>
<accession>A0A3S0JJB0</accession>
<keyword evidence="4" id="KW-1185">Reference proteome</keyword>